<dbReference type="InterPro" id="IPR046359">
    <property type="entry name" value="Aftin-like"/>
</dbReference>
<gene>
    <name evidence="1" type="ORF">JZ751_010870</name>
</gene>
<accession>A0A8T2NYI8</accession>
<dbReference type="PANTHER" id="PTHR16156:SF10">
    <property type="entry name" value="AFTIPHILIN-RELATED"/>
    <property type="match status" value="1"/>
</dbReference>
<keyword evidence="2" id="KW-1185">Reference proteome</keyword>
<name>A0A8T2NYI8_9TELE</name>
<dbReference type="Proteomes" id="UP000824540">
    <property type="component" value="Unassembled WGS sequence"/>
</dbReference>
<sequence>MEDSSYGSATSLPGVDPELYELTRAKLEISSSSAADAFARLMKPRQQENLSEEASKVMAALPDLSFMQAKVLMFPTTLAPLDTSDPVPD</sequence>
<dbReference type="GO" id="GO:0030276">
    <property type="term" value="F:clathrin binding"/>
    <property type="evidence" value="ECO:0007669"/>
    <property type="project" value="InterPro"/>
</dbReference>
<dbReference type="GO" id="GO:0032588">
    <property type="term" value="C:trans-Golgi network membrane"/>
    <property type="evidence" value="ECO:0007669"/>
    <property type="project" value="InterPro"/>
</dbReference>
<dbReference type="PANTHER" id="PTHR16156">
    <property type="entry name" value="AFTIPHILIN A-RELATED"/>
    <property type="match status" value="1"/>
</dbReference>
<evidence type="ECO:0000313" key="2">
    <source>
        <dbReference type="Proteomes" id="UP000824540"/>
    </source>
</evidence>
<organism evidence="1 2">
    <name type="scientific">Albula glossodonta</name>
    <name type="common">roundjaw bonefish</name>
    <dbReference type="NCBI Taxonomy" id="121402"/>
    <lineage>
        <taxon>Eukaryota</taxon>
        <taxon>Metazoa</taxon>
        <taxon>Chordata</taxon>
        <taxon>Craniata</taxon>
        <taxon>Vertebrata</taxon>
        <taxon>Euteleostomi</taxon>
        <taxon>Actinopterygii</taxon>
        <taxon>Neopterygii</taxon>
        <taxon>Teleostei</taxon>
        <taxon>Albuliformes</taxon>
        <taxon>Albulidae</taxon>
        <taxon>Albula</taxon>
    </lineage>
</organism>
<dbReference type="GO" id="GO:0030121">
    <property type="term" value="C:AP-1 adaptor complex"/>
    <property type="evidence" value="ECO:0007669"/>
    <property type="project" value="TreeGrafter"/>
</dbReference>
<reference evidence="1" key="1">
    <citation type="thesis" date="2021" institute="BYU ScholarsArchive" country="Provo, UT, USA">
        <title>Applications of and Algorithms for Genome Assembly and Genomic Analyses with an Emphasis on Marine Teleosts.</title>
        <authorList>
            <person name="Pickett B.D."/>
        </authorList>
    </citation>
    <scope>NUCLEOTIDE SEQUENCE</scope>
    <source>
        <strain evidence="1">HI-2016</strain>
    </source>
</reference>
<dbReference type="AlphaFoldDB" id="A0A8T2NYI8"/>
<dbReference type="OrthoDB" id="5917212at2759"/>
<protein>
    <submittedName>
        <fullName evidence="1">Uncharacterized protein</fullName>
    </submittedName>
</protein>
<evidence type="ECO:0000313" key="1">
    <source>
        <dbReference type="EMBL" id="KAG9344201.1"/>
    </source>
</evidence>
<dbReference type="EMBL" id="JAFBMS010000020">
    <property type="protein sequence ID" value="KAG9344201.1"/>
    <property type="molecule type" value="Genomic_DNA"/>
</dbReference>
<proteinExistence type="predicted"/>
<comment type="caution">
    <text evidence="1">The sequence shown here is derived from an EMBL/GenBank/DDBJ whole genome shotgun (WGS) entry which is preliminary data.</text>
</comment>